<dbReference type="InterPro" id="IPR003610">
    <property type="entry name" value="CBM5/12"/>
</dbReference>
<organism evidence="13 14">
    <name type="scientific">Simiduia agarivorans (strain DSM 21679 / JCM 13881 / BCRC 17597 / SA1)</name>
    <dbReference type="NCBI Taxonomy" id="1117647"/>
    <lineage>
        <taxon>Bacteria</taxon>
        <taxon>Pseudomonadati</taxon>
        <taxon>Pseudomonadota</taxon>
        <taxon>Gammaproteobacteria</taxon>
        <taxon>Cellvibrionales</taxon>
        <taxon>Cellvibrionaceae</taxon>
        <taxon>Simiduia</taxon>
    </lineage>
</organism>
<accession>K4KHG2</accession>
<feature type="chain" id="PRO_5003880630" description="chitinase" evidence="11">
    <location>
        <begin position="24"/>
        <end position="680"/>
    </location>
</feature>
<protein>
    <recommendedName>
        <fullName evidence="2">chitinase</fullName>
        <ecNumber evidence="2">3.2.1.14</ecNumber>
    </recommendedName>
</protein>
<dbReference type="Pfam" id="PF02839">
    <property type="entry name" value="CBM_5_12"/>
    <property type="match status" value="1"/>
</dbReference>
<evidence type="ECO:0000256" key="2">
    <source>
        <dbReference type="ARBA" id="ARBA00012729"/>
    </source>
</evidence>
<dbReference type="SMART" id="SM00636">
    <property type="entry name" value="Glyco_18"/>
    <property type="match status" value="1"/>
</dbReference>
<proteinExistence type="predicted"/>
<dbReference type="PROSITE" id="PS01095">
    <property type="entry name" value="GH18_1"/>
    <property type="match status" value="1"/>
</dbReference>
<dbReference type="Gene3D" id="2.10.10.20">
    <property type="entry name" value="Carbohydrate-binding module superfamily 5/12"/>
    <property type="match status" value="1"/>
</dbReference>
<keyword evidence="7" id="KW-0624">Polysaccharide degradation</keyword>
<dbReference type="GO" id="GO:0008061">
    <property type="term" value="F:chitin binding"/>
    <property type="evidence" value="ECO:0007669"/>
    <property type="project" value="InterPro"/>
</dbReference>
<dbReference type="GO" id="GO:0030246">
    <property type="term" value="F:carbohydrate binding"/>
    <property type="evidence" value="ECO:0007669"/>
    <property type="project" value="InterPro"/>
</dbReference>
<dbReference type="GO" id="GO:0000272">
    <property type="term" value="P:polysaccharide catabolic process"/>
    <property type="evidence" value="ECO:0007669"/>
    <property type="project" value="UniProtKB-KW"/>
</dbReference>
<dbReference type="InterPro" id="IPR036573">
    <property type="entry name" value="CBM_sf_5/12"/>
</dbReference>
<dbReference type="HOGENOM" id="CLU_407567_0_0_6"/>
<keyword evidence="3 8" id="KW-0378">Hydrolase</keyword>
<keyword evidence="6 8" id="KW-0326">Glycosidase</keyword>
<dbReference type="PANTHER" id="PTHR11177">
    <property type="entry name" value="CHITINASE"/>
    <property type="match status" value="1"/>
</dbReference>
<dbReference type="KEGG" id="saga:M5M_06770"/>
<keyword evidence="4" id="KW-0146">Chitin degradation</keyword>
<feature type="compositionally biased region" description="Polar residues" evidence="10">
    <location>
        <begin position="253"/>
        <end position="270"/>
    </location>
</feature>
<evidence type="ECO:0000256" key="6">
    <source>
        <dbReference type="ARBA" id="ARBA00023295"/>
    </source>
</evidence>
<evidence type="ECO:0000259" key="12">
    <source>
        <dbReference type="PROSITE" id="PS51910"/>
    </source>
</evidence>
<dbReference type="Gene3D" id="3.20.20.80">
    <property type="entry name" value="Glycosidases"/>
    <property type="match status" value="1"/>
</dbReference>
<dbReference type="EMBL" id="CP003746">
    <property type="protein sequence ID" value="AFU98549.1"/>
    <property type="molecule type" value="Genomic_DNA"/>
</dbReference>
<evidence type="ECO:0000256" key="8">
    <source>
        <dbReference type="RuleBase" id="RU000489"/>
    </source>
</evidence>
<keyword evidence="9" id="KW-0175">Coiled coil</keyword>
<feature type="region of interest" description="Disordered" evidence="10">
    <location>
        <begin position="27"/>
        <end position="194"/>
    </location>
</feature>
<dbReference type="STRING" id="1117647.M5M_06770"/>
<dbReference type="SUPFAM" id="SSF51445">
    <property type="entry name" value="(Trans)glycosidases"/>
    <property type="match status" value="1"/>
</dbReference>
<keyword evidence="5" id="KW-0119">Carbohydrate metabolism</keyword>
<evidence type="ECO:0000256" key="11">
    <source>
        <dbReference type="SAM" id="SignalP"/>
    </source>
</evidence>
<dbReference type="InterPro" id="IPR001579">
    <property type="entry name" value="Glyco_hydro_18_chit_AS"/>
</dbReference>
<dbReference type="CDD" id="cd12215">
    <property type="entry name" value="ChiC_BD"/>
    <property type="match status" value="1"/>
</dbReference>
<dbReference type="GO" id="GO:0005576">
    <property type="term" value="C:extracellular region"/>
    <property type="evidence" value="ECO:0007669"/>
    <property type="project" value="InterPro"/>
</dbReference>
<comment type="catalytic activity">
    <reaction evidence="1">
        <text>Random endo-hydrolysis of N-acetyl-beta-D-glucosaminide (1-&gt;4)-beta-linkages in chitin and chitodextrins.</text>
        <dbReference type="EC" id="3.2.1.14"/>
    </reaction>
</comment>
<dbReference type="EC" id="3.2.1.14" evidence="2"/>
<feature type="compositionally biased region" description="Low complexity" evidence="10">
    <location>
        <begin position="142"/>
        <end position="164"/>
    </location>
</feature>
<feature type="signal peptide" evidence="11">
    <location>
        <begin position="1"/>
        <end position="23"/>
    </location>
</feature>
<feature type="compositionally biased region" description="Low complexity" evidence="10">
    <location>
        <begin position="33"/>
        <end position="49"/>
    </location>
</feature>
<gene>
    <name evidence="13" type="ordered locus">M5M_06770</name>
</gene>
<dbReference type="InterPro" id="IPR050314">
    <property type="entry name" value="Glycosyl_Hydrlase_18"/>
</dbReference>
<dbReference type="Proteomes" id="UP000000466">
    <property type="component" value="Chromosome"/>
</dbReference>
<dbReference type="SUPFAM" id="SSF54556">
    <property type="entry name" value="Chitinase insertion domain"/>
    <property type="match status" value="1"/>
</dbReference>
<evidence type="ECO:0000256" key="10">
    <source>
        <dbReference type="SAM" id="MobiDB-lite"/>
    </source>
</evidence>
<dbReference type="Pfam" id="PF00704">
    <property type="entry name" value="Glyco_hydro_18"/>
    <property type="match status" value="1"/>
</dbReference>
<feature type="compositionally biased region" description="Gly residues" evidence="10">
    <location>
        <begin position="50"/>
        <end position="59"/>
    </location>
</feature>
<keyword evidence="11" id="KW-0732">Signal</keyword>
<keyword evidence="14" id="KW-1185">Reference proteome</keyword>
<dbReference type="SUPFAM" id="SSF51055">
    <property type="entry name" value="Carbohydrate binding domain"/>
    <property type="match status" value="1"/>
</dbReference>
<dbReference type="Gene3D" id="3.10.50.10">
    <property type="match status" value="1"/>
</dbReference>
<evidence type="ECO:0000256" key="7">
    <source>
        <dbReference type="ARBA" id="ARBA00023326"/>
    </source>
</evidence>
<dbReference type="GO" id="GO:0008843">
    <property type="term" value="F:endochitinase activity"/>
    <property type="evidence" value="ECO:0007669"/>
    <property type="project" value="UniProtKB-EC"/>
</dbReference>
<evidence type="ECO:0000313" key="13">
    <source>
        <dbReference type="EMBL" id="AFU98549.1"/>
    </source>
</evidence>
<evidence type="ECO:0000256" key="4">
    <source>
        <dbReference type="ARBA" id="ARBA00023024"/>
    </source>
</evidence>
<name>K4KHG2_SIMAS</name>
<feature type="region of interest" description="Disordered" evidence="10">
    <location>
        <begin position="234"/>
        <end position="273"/>
    </location>
</feature>
<dbReference type="GO" id="GO:0006032">
    <property type="term" value="P:chitin catabolic process"/>
    <property type="evidence" value="ECO:0007669"/>
    <property type="project" value="UniProtKB-KW"/>
</dbReference>
<dbReference type="InterPro" id="IPR029070">
    <property type="entry name" value="Chitinase_insertion_sf"/>
</dbReference>
<dbReference type="RefSeq" id="WP_015046722.1">
    <property type="nucleotide sequence ID" value="NC_018868.3"/>
</dbReference>
<evidence type="ECO:0000256" key="9">
    <source>
        <dbReference type="SAM" id="Coils"/>
    </source>
</evidence>
<evidence type="ECO:0000313" key="14">
    <source>
        <dbReference type="Proteomes" id="UP000000466"/>
    </source>
</evidence>
<sequence>MFNPLIVKSACALVLASALSACGGGSATANVNTDPDTGETTITVTPGTGANNGGSGSGNTSGTDAGNTDGGDSGSTDSSNSGNTGGVDAGNSGDTGSGNTGGSDTGNTGGTESGNTGGSDAGTIGGGESDGVDSNDSDNNDSSDAGNTDNNDAGSSDGNASDNTDSGDSDSTDSVETTAPDSGYAAWDAGQTYNGGDRVSYAGAVYEAKWWTQGDVPADNTGDGKVWKLIEGEATGAQPTEENDTDAGADESATGNQDQNGEENTVTDSGSRPEGMVVGTYFVEWGVYGRNYHVMDMPAEKLTHVLYGFIPICGPNDSLQQANASGYSALVQQCAGKQDYEVTIHDKYAALEKSYPGDKWDDEIKGNFGQLIKLKQQQPHLKVLPSIGGWTLSDPFFHLATDDNKRAVFVNSVANFLRTYRFFDGVDIDWEFPGGRGANANLGSQADYEAYADLMRDLRAMLDNLETELGKELELSSAIGTSPVMVAAANYGRAHQYMDYIFAMTYDYYGAWSGVLGHQTALNNYSYNTNNGFYAASVLDSLTAQNVPANKIVMGVAAYGRGWKNVSGGQPEWPFSGTGNGAAKGTWEDGVLDYKDIVTNYLGGTTGNGINGFSYFYDSEAEAPYLWNYSTGTLITYDNPRSIKAKAEFVKNRGLAGLFSWEIDADNGDITNAMVEGLSQ</sequence>
<dbReference type="InterPro" id="IPR011583">
    <property type="entry name" value="Chitinase_II/V-like_cat"/>
</dbReference>
<evidence type="ECO:0000256" key="1">
    <source>
        <dbReference type="ARBA" id="ARBA00000822"/>
    </source>
</evidence>
<dbReference type="InterPro" id="IPR017853">
    <property type="entry name" value="GH"/>
</dbReference>
<dbReference type="eggNOG" id="COG3979">
    <property type="taxonomic scope" value="Bacteria"/>
</dbReference>
<dbReference type="CDD" id="cd06548">
    <property type="entry name" value="GH18_chitinase"/>
    <property type="match status" value="1"/>
</dbReference>
<feature type="compositionally biased region" description="Gly residues" evidence="10">
    <location>
        <begin position="83"/>
        <end position="129"/>
    </location>
</feature>
<dbReference type="eggNOG" id="COG3325">
    <property type="taxonomic scope" value="Bacteria"/>
</dbReference>
<feature type="coiled-coil region" evidence="9">
    <location>
        <begin position="448"/>
        <end position="475"/>
    </location>
</feature>
<evidence type="ECO:0000256" key="3">
    <source>
        <dbReference type="ARBA" id="ARBA00022801"/>
    </source>
</evidence>
<dbReference type="InterPro" id="IPR001223">
    <property type="entry name" value="Glyco_hydro18_cat"/>
</dbReference>
<dbReference type="PROSITE" id="PS51910">
    <property type="entry name" value="GH18_2"/>
    <property type="match status" value="1"/>
</dbReference>
<dbReference type="AlphaFoldDB" id="K4KHG2"/>
<evidence type="ECO:0000256" key="5">
    <source>
        <dbReference type="ARBA" id="ARBA00023277"/>
    </source>
</evidence>
<dbReference type="PANTHER" id="PTHR11177:SF317">
    <property type="entry name" value="CHITINASE 12-RELATED"/>
    <property type="match status" value="1"/>
</dbReference>
<feature type="domain" description="GH18" evidence="12">
    <location>
        <begin position="276"/>
        <end position="680"/>
    </location>
</feature>
<dbReference type="SMART" id="SM00495">
    <property type="entry name" value="ChtBD3"/>
    <property type="match status" value="1"/>
</dbReference>
<reference evidence="13 14" key="1">
    <citation type="journal article" date="2013" name="Genome Announc.">
        <title>Complete genome sequence of Simiduia agarivorans SA1(T), a marine bacterium able to degrade a variety of polysaccharides.</title>
        <authorList>
            <person name="Lin S.Y."/>
            <person name="Shieh W.Y."/>
            <person name="Chen J.S."/>
            <person name="Tang S.L."/>
        </authorList>
    </citation>
    <scope>NUCLEOTIDE SEQUENCE [LARGE SCALE GENOMIC DNA]</scope>
    <source>
        <strain evidence="14">DSM 21679 / JCM 13881 / BCRC 17597 / SA1</strain>
    </source>
</reference>
<feature type="compositionally biased region" description="Acidic residues" evidence="10">
    <location>
        <begin position="130"/>
        <end position="141"/>
    </location>
</feature>